<proteinExistence type="predicted"/>
<comment type="subcellular location">
    <subcellularLocation>
        <location evidence="2">Cytoplasm</location>
    </subcellularLocation>
    <subcellularLocation>
        <location evidence="1">Nucleus</location>
    </subcellularLocation>
</comment>
<reference evidence="5 6" key="1">
    <citation type="submission" date="2024-01" db="EMBL/GenBank/DDBJ databases">
        <title>The complete chloroplast genome sequence of Lithospermum erythrorhizon: insights into the phylogenetic relationship among Boraginaceae species and the maternal lineages of purple gromwells.</title>
        <authorList>
            <person name="Okada T."/>
            <person name="Watanabe K."/>
        </authorList>
    </citation>
    <scope>NUCLEOTIDE SEQUENCE [LARGE SCALE GENOMIC DNA]</scope>
</reference>
<gene>
    <name evidence="5" type="ORF">LIER_43892</name>
</gene>
<evidence type="ECO:0000256" key="1">
    <source>
        <dbReference type="ARBA" id="ARBA00004123"/>
    </source>
</evidence>
<evidence type="ECO:0000256" key="3">
    <source>
        <dbReference type="ARBA" id="ARBA00022490"/>
    </source>
</evidence>
<dbReference type="AlphaFoldDB" id="A0AAV3R3Y9"/>
<dbReference type="InterPro" id="IPR044159">
    <property type="entry name" value="IQM"/>
</dbReference>
<evidence type="ECO:0000313" key="6">
    <source>
        <dbReference type="Proteomes" id="UP001454036"/>
    </source>
</evidence>
<dbReference type="PANTHER" id="PTHR31250">
    <property type="entry name" value="IQ DOMAIN-CONTAINING PROTEIN IQM3"/>
    <property type="match status" value="1"/>
</dbReference>
<dbReference type="EMBL" id="BAABME010040695">
    <property type="protein sequence ID" value="GAA0171104.1"/>
    <property type="molecule type" value="Genomic_DNA"/>
</dbReference>
<keyword evidence="4" id="KW-0539">Nucleus</keyword>
<dbReference type="GO" id="GO:0005634">
    <property type="term" value="C:nucleus"/>
    <property type="evidence" value="ECO:0007669"/>
    <property type="project" value="UniProtKB-SubCell"/>
</dbReference>
<sequence length="137" mass="15930">MRLSQVCLFRTRRKLADCAVLIEQNWWKLLDFVELKHSSISFFDTDKHETAISRWSRARTKAAKVGKGLIPDIDTGTIYISITLSGKEPFFYWLDIGEGRDINVVDKCPRSKLQQQCIKYLGPVCQFHISFILEILY</sequence>
<evidence type="ECO:0000256" key="4">
    <source>
        <dbReference type="ARBA" id="ARBA00023242"/>
    </source>
</evidence>
<keyword evidence="6" id="KW-1185">Reference proteome</keyword>
<name>A0AAV3R3Y9_LITER</name>
<organism evidence="5 6">
    <name type="scientific">Lithospermum erythrorhizon</name>
    <name type="common">Purple gromwell</name>
    <name type="synonym">Lithospermum officinale var. erythrorhizon</name>
    <dbReference type="NCBI Taxonomy" id="34254"/>
    <lineage>
        <taxon>Eukaryota</taxon>
        <taxon>Viridiplantae</taxon>
        <taxon>Streptophyta</taxon>
        <taxon>Embryophyta</taxon>
        <taxon>Tracheophyta</taxon>
        <taxon>Spermatophyta</taxon>
        <taxon>Magnoliopsida</taxon>
        <taxon>eudicotyledons</taxon>
        <taxon>Gunneridae</taxon>
        <taxon>Pentapetalae</taxon>
        <taxon>asterids</taxon>
        <taxon>lamiids</taxon>
        <taxon>Boraginales</taxon>
        <taxon>Boraginaceae</taxon>
        <taxon>Boraginoideae</taxon>
        <taxon>Lithospermeae</taxon>
        <taxon>Lithospermum</taxon>
    </lineage>
</organism>
<evidence type="ECO:0000313" key="5">
    <source>
        <dbReference type="EMBL" id="GAA0171104.1"/>
    </source>
</evidence>
<dbReference type="PANTHER" id="PTHR31250:SF14">
    <property type="entry name" value="IQ DOMAIN-CONTAINING PROTEIN IQM2"/>
    <property type="match status" value="1"/>
</dbReference>
<protein>
    <submittedName>
        <fullName evidence="5">Uncharacterized protein</fullName>
    </submittedName>
</protein>
<keyword evidence="3" id="KW-0963">Cytoplasm</keyword>
<dbReference type="GO" id="GO:0005737">
    <property type="term" value="C:cytoplasm"/>
    <property type="evidence" value="ECO:0007669"/>
    <property type="project" value="UniProtKB-SubCell"/>
</dbReference>
<evidence type="ECO:0000256" key="2">
    <source>
        <dbReference type="ARBA" id="ARBA00004496"/>
    </source>
</evidence>
<accession>A0AAV3R3Y9</accession>
<dbReference type="Proteomes" id="UP001454036">
    <property type="component" value="Unassembled WGS sequence"/>
</dbReference>
<comment type="caution">
    <text evidence="5">The sequence shown here is derived from an EMBL/GenBank/DDBJ whole genome shotgun (WGS) entry which is preliminary data.</text>
</comment>